<protein>
    <submittedName>
        <fullName evidence="2">TniQ protein</fullName>
    </submittedName>
</protein>
<evidence type="ECO:0000313" key="3">
    <source>
        <dbReference type="Proteomes" id="UP000198767"/>
    </source>
</evidence>
<gene>
    <name evidence="2" type="ORF">SAMN04488118_101456</name>
</gene>
<accession>A0A1G5PQ12</accession>
<dbReference type="EMBL" id="FMWG01000001">
    <property type="protein sequence ID" value="SCZ51301.1"/>
    <property type="molecule type" value="Genomic_DNA"/>
</dbReference>
<feature type="domain" description="TniQ" evidence="1">
    <location>
        <begin position="14"/>
        <end position="140"/>
    </location>
</feature>
<proteinExistence type="predicted"/>
<evidence type="ECO:0000313" key="2">
    <source>
        <dbReference type="EMBL" id="SCZ51301.1"/>
    </source>
</evidence>
<dbReference type="RefSeq" id="WP_090215498.1">
    <property type="nucleotide sequence ID" value="NZ_FMWG01000001.1"/>
</dbReference>
<name>A0A1G5PQ12_9RHOB</name>
<dbReference type="AlphaFoldDB" id="A0A1G5PQ12"/>
<dbReference type="Proteomes" id="UP000198767">
    <property type="component" value="Unassembled WGS sequence"/>
</dbReference>
<evidence type="ECO:0000259" key="1">
    <source>
        <dbReference type="Pfam" id="PF06527"/>
    </source>
</evidence>
<dbReference type="STRING" id="1156985.SAMN04488118_101456"/>
<reference evidence="2 3" key="1">
    <citation type="submission" date="2016-10" db="EMBL/GenBank/DDBJ databases">
        <authorList>
            <person name="de Groot N.N."/>
        </authorList>
    </citation>
    <scope>NUCLEOTIDE SEQUENCE [LARGE SCALE GENOMIC DNA]</scope>
    <source>
        <strain evidence="2 3">U95</strain>
    </source>
</reference>
<dbReference type="Pfam" id="PF06527">
    <property type="entry name" value="TniQ"/>
    <property type="match status" value="1"/>
</dbReference>
<organism evidence="2 3">
    <name type="scientific">Epibacterium ulvae</name>
    <dbReference type="NCBI Taxonomy" id="1156985"/>
    <lineage>
        <taxon>Bacteria</taxon>
        <taxon>Pseudomonadati</taxon>
        <taxon>Pseudomonadota</taxon>
        <taxon>Alphaproteobacteria</taxon>
        <taxon>Rhodobacterales</taxon>
        <taxon>Roseobacteraceae</taxon>
        <taxon>Epibacterium</taxon>
    </lineage>
</organism>
<sequence length="614" mass="67992">MRRARLGLTLPIGRNEPAVAYASRLAALNGCSSLWAFCSLVGLSALKLSRADPEELSRLSDLSGTVVADLARFSIRTNTRATRTLGGQIFPNKDIKIQTQYICPKCVLEAADDREWYHVPPDVFWYLDFVRTCPKHGLLLVPMPEQQVGWFPYDFTARLSQAQIGRETLIGLMTHAPTRVDEFSIASFSGNTDSTWLAGSSAYAVSRASERLGCIVEGFRSARQLSRQELARLADVGFEVLSNGPESLRRVLEELIAQRGRSSLRKTFGVFFHLMDGKMGDAIPMVRAVLRDVTLENFVIHPGDKLLGEVCTTRRFHTLTSASDLTGVHPVKLANVLRSAGLMAEISASDPIMIEAEPAEEMLRKLSSSVLTKDALSFLGLPWRHLMSLQDSGLIAPVNPACRGQYMYCLHELKHLRDAMCKSARVLSRESADLVPVYKAANQSVCSISEVVTLLTSGKLQDVGLVGGVQGFDAIRVDPAEVFEALPAYREVTDAMTREELLKHFGVCGKTLAFLLREGHFDEFRTRCRQSRKVRSYITISSVERFSGTYISLRNLAQEMQISARNLSYLIKGAGLYELPVPEKCRGRFFRREDVLSGNELTGLNSSNKTGGSL</sequence>
<dbReference type="OrthoDB" id="7595282at2"/>
<keyword evidence="3" id="KW-1185">Reference proteome</keyword>
<dbReference type="InterPro" id="IPR009492">
    <property type="entry name" value="TniQ"/>
</dbReference>